<keyword evidence="2" id="KW-1185">Reference proteome</keyword>
<dbReference type="Proteomes" id="UP000076842">
    <property type="component" value="Unassembled WGS sequence"/>
</dbReference>
<gene>
    <name evidence="1" type="ORF">CALCODRAFT_504657</name>
</gene>
<evidence type="ECO:0000313" key="1">
    <source>
        <dbReference type="EMBL" id="KZT50493.1"/>
    </source>
</evidence>
<accession>A0A165CAG6</accession>
<name>A0A165CAG6_9BASI</name>
<proteinExistence type="predicted"/>
<dbReference type="OrthoDB" id="3364144at2759"/>
<dbReference type="EMBL" id="KV424169">
    <property type="protein sequence ID" value="KZT50493.1"/>
    <property type="molecule type" value="Genomic_DNA"/>
</dbReference>
<dbReference type="InParanoid" id="A0A165CAG6"/>
<organism evidence="1 2">
    <name type="scientific">Calocera cornea HHB12733</name>
    <dbReference type="NCBI Taxonomy" id="1353952"/>
    <lineage>
        <taxon>Eukaryota</taxon>
        <taxon>Fungi</taxon>
        <taxon>Dikarya</taxon>
        <taxon>Basidiomycota</taxon>
        <taxon>Agaricomycotina</taxon>
        <taxon>Dacrymycetes</taxon>
        <taxon>Dacrymycetales</taxon>
        <taxon>Dacrymycetaceae</taxon>
        <taxon>Calocera</taxon>
    </lineage>
</organism>
<sequence length="148" mass="16642">MSRSETAYSDKFVSVDPLARTLTVHHYRVTTPSLVIPLAQITYLLPAAEATRRLGMKAWGVGLTGVCWARDWARLDLVHRQREFDKCFVVKCEGNVLRTGFTVEDRQAFLGAMEQLEPGVTGRRPGQKEIEEMGQASYEQGKKLSIVD</sequence>
<dbReference type="PANTHER" id="PTHR35373">
    <property type="entry name" value="PROTEIN CBG16894"/>
    <property type="match status" value="1"/>
</dbReference>
<dbReference type="PANTHER" id="PTHR35373:SF4">
    <property type="entry name" value="PEPTIDASE_M16_M DOMAIN-CONTAINING PROTEIN"/>
    <property type="match status" value="1"/>
</dbReference>
<protein>
    <submittedName>
        <fullName evidence="1">Uncharacterized protein</fullName>
    </submittedName>
</protein>
<reference evidence="1 2" key="1">
    <citation type="journal article" date="2016" name="Mol. Biol. Evol.">
        <title>Comparative Genomics of Early-Diverging Mushroom-Forming Fungi Provides Insights into the Origins of Lignocellulose Decay Capabilities.</title>
        <authorList>
            <person name="Nagy L.G."/>
            <person name="Riley R."/>
            <person name="Tritt A."/>
            <person name="Adam C."/>
            <person name="Daum C."/>
            <person name="Floudas D."/>
            <person name="Sun H."/>
            <person name="Yadav J.S."/>
            <person name="Pangilinan J."/>
            <person name="Larsson K.H."/>
            <person name="Matsuura K."/>
            <person name="Barry K."/>
            <person name="Labutti K."/>
            <person name="Kuo R."/>
            <person name="Ohm R.A."/>
            <person name="Bhattacharya S.S."/>
            <person name="Shirouzu T."/>
            <person name="Yoshinaga Y."/>
            <person name="Martin F.M."/>
            <person name="Grigoriev I.V."/>
            <person name="Hibbett D.S."/>
        </authorList>
    </citation>
    <scope>NUCLEOTIDE SEQUENCE [LARGE SCALE GENOMIC DNA]</scope>
    <source>
        <strain evidence="1 2">HHB12733</strain>
    </source>
</reference>
<dbReference type="AlphaFoldDB" id="A0A165CAG6"/>
<evidence type="ECO:0000313" key="2">
    <source>
        <dbReference type="Proteomes" id="UP000076842"/>
    </source>
</evidence>